<dbReference type="PANTHER" id="PTHR12771">
    <property type="entry name" value="ENGULFMENT AND CELL MOTILITY"/>
    <property type="match status" value="1"/>
</dbReference>
<dbReference type="AlphaFoldDB" id="A0A7S1KJK1"/>
<gene>
    <name evidence="2" type="ORF">VBRA1451_LOCUS31017</name>
</gene>
<proteinExistence type="predicted"/>
<protein>
    <recommendedName>
        <fullName evidence="1">ELMO domain-containing protein</fullName>
    </recommendedName>
</protein>
<name>A0A7S1KJK1_9ALVE</name>
<dbReference type="PANTHER" id="PTHR12771:SF51">
    <property type="entry name" value="LD01482P"/>
    <property type="match status" value="1"/>
</dbReference>
<evidence type="ECO:0000313" key="2">
    <source>
        <dbReference type="EMBL" id="CAD9075929.1"/>
    </source>
</evidence>
<dbReference type="InterPro" id="IPR006816">
    <property type="entry name" value="ELMO_dom"/>
</dbReference>
<evidence type="ECO:0000259" key="1">
    <source>
        <dbReference type="PROSITE" id="PS51335"/>
    </source>
</evidence>
<dbReference type="EMBL" id="HBGB01052956">
    <property type="protein sequence ID" value="CAD9075929.1"/>
    <property type="molecule type" value="Transcribed_RNA"/>
</dbReference>
<dbReference type="Pfam" id="PF04727">
    <property type="entry name" value="ELMO_CED12"/>
    <property type="match status" value="1"/>
</dbReference>
<reference evidence="2" key="1">
    <citation type="submission" date="2021-01" db="EMBL/GenBank/DDBJ databases">
        <authorList>
            <person name="Corre E."/>
            <person name="Pelletier E."/>
            <person name="Niang G."/>
            <person name="Scheremetjew M."/>
            <person name="Finn R."/>
            <person name="Kale V."/>
            <person name="Holt S."/>
            <person name="Cochrane G."/>
            <person name="Meng A."/>
            <person name="Brown T."/>
            <person name="Cohen L."/>
        </authorList>
    </citation>
    <scope>NUCLEOTIDE SEQUENCE</scope>
    <source>
        <strain evidence="2">CCMP3346</strain>
    </source>
</reference>
<organism evidence="2">
    <name type="scientific">Vitrella brassicaformis</name>
    <dbReference type="NCBI Taxonomy" id="1169539"/>
    <lineage>
        <taxon>Eukaryota</taxon>
        <taxon>Sar</taxon>
        <taxon>Alveolata</taxon>
        <taxon>Colpodellida</taxon>
        <taxon>Vitrellaceae</taxon>
        <taxon>Vitrella</taxon>
    </lineage>
</organism>
<dbReference type="InterPro" id="IPR050868">
    <property type="entry name" value="ELMO_domain-containing"/>
</dbReference>
<dbReference type="GO" id="GO:0005096">
    <property type="term" value="F:GTPase activator activity"/>
    <property type="evidence" value="ECO:0007669"/>
    <property type="project" value="TreeGrafter"/>
</dbReference>
<dbReference type="PROSITE" id="PS51335">
    <property type="entry name" value="ELMO"/>
    <property type="match status" value="1"/>
</dbReference>
<sequence>MAMVCKNVAVSILDGVVTLITGMSKLERLLAGDNSVSVLFLGPPLPTKLTNSILILRIEEQLLTVSELLYDDKRTAHHVTMEVARIFRVRPKYLTVLEQVIRQIRVANEGKKAVKQFLTVPFDWTDEAHRSELEEMWTCLTQKDLPEGSIPPRLPDGLGPISAEGMEAWKSIGFQEPSKDFRGVGVLGLKNLAYFARTHGPRAREVLHESTHDPRYWFPFASTGLNITAWLTQFLDEGHLRVFFYNNPADPLSIFSTIYCFVFLEFSRFWHLTRPKDIMQFGQVSEKFKTRILLTLEGVPDVSHHSEWGLNAQNSGEDLMEELTCWIDGEVHPHRHSRVLQHIVKI</sequence>
<accession>A0A7S1KJK1</accession>
<feature type="domain" description="ELMO" evidence="1">
    <location>
        <begin position="128"/>
        <end position="296"/>
    </location>
</feature>